<dbReference type="Proteomes" id="UP000195570">
    <property type="component" value="Unassembled WGS sequence"/>
</dbReference>
<dbReference type="PANTHER" id="PTHR11679">
    <property type="entry name" value="VESICLE PROTEIN SORTING-ASSOCIATED"/>
    <property type="match status" value="1"/>
</dbReference>
<dbReference type="RefSeq" id="XP_067081019.1">
    <property type="nucleotide sequence ID" value="XM_067224918.1"/>
</dbReference>
<evidence type="ECO:0000313" key="4">
    <source>
        <dbReference type="Proteomes" id="UP000195570"/>
    </source>
</evidence>
<name>A0A1G4IDL3_TRYEQ</name>
<proteinExistence type="inferred from homology"/>
<dbReference type="AlphaFoldDB" id="A0A1G4IDL3"/>
<dbReference type="VEuPathDB" id="TriTrypDB:TEOVI_000173500"/>
<sequence length="642" mass="71789">MMSNHAKLSKQKPPESPGIRSCVQRYVFKNMLDAVPGKYKVIICDPPSAVVLNSFARMNDLMEHGVALVEDLKKKRQPLICLPAMYFFDPNDESVERIIDDWEEKDPYKEVHLFALGTTPDSYMQRLARARVAQRVTGFKDMMLNFLVPERLVFHFNMQNDLSRLMLPMQSPQCESFLSEAAARLTQVLHAMGGGIPVVRAQGRSQSCEVFSRLLLDELAKLAISVPNFENGVDDDGVDSSKPVLIILDRSFDTVTPLMHHRTYQCLLEDLMPLENDMYVQKFETRSGERSTRELSVDEEDPYWCQYRHRFFAECMEEFPAELKKLHNENPHLVNTREASPSITELSNVTRVLSTFQKDQGRLSVHIDICTKIFNLYREQCLDVVCEAEQDIAAGRKSFKTNFETVRHIIKDQAVPRDVRLRLLLLLSAATDTSEYSEAKKQTLIKQSELTEVAGAFSKLEQLTSRVGKLNPEGRNAKTSAEKDPFITQTYQIMEALAGNKLDTADYKYVTRSDESSGDATSNTAPSGGANTKKSLRVALGSSALWSDKGSAISDTLSSASEKPLAAIAALPPLPKAVHDLAGTGNVGGRSSKQRFVFFVLGGITFSEIRAAYEATKKLGCEFIIGGTSLLRPNEFVKVLSE</sequence>
<dbReference type="Pfam" id="PF00995">
    <property type="entry name" value="Sec1"/>
    <property type="match status" value="1"/>
</dbReference>
<dbReference type="InterPro" id="IPR027482">
    <property type="entry name" value="Sec1-like_dom2"/>
</dbReference>
<keyword evidence="4" id="KW-1185">Reference proteome</keyword>
<dbReference type="InterPro" id="IPR043154">
    <property type="entry name" value="Sec-1-like_dom1"/>
</dbReference>
<evidence type="ECO:0000256" key="1">
    <source>
        <dbReference type="ARBA" id="ARBA00009884"/>
    </source>
</evidence>
<accession>A0A1G4IDL3</accession>
<gene>
    <name evidence="3" type="ORF">TEOVI_000173500</name>
</gene>
<dbReference type="InterPro" id="IPR043127">
    <property type="entry name" value="Sec-1-like_dom3a"/>
</dbReference>
<evidence type="ECO:0000313" key="3">
    <source>
        <dbReference type="EMBL" id="SCU70162.1"/>
    </source>
</evidence>
<dbReference type="SUPFAM" id="SSF56815">
    <property type="entry name" value="Sec1/munc18-like (SM) proteins"/>
    <property type="match status" value="1"/>
</dbReference>
<reference evidence="3" key="1">
    <citation type="submission" date="2016-09" db="EMBL/GenBank/DDBJ databases">
        <authorList>
            <person name="Hebert L."/>
            <person name="Moumen B."/>
        </authorList>
    </citation>
    <scope>NUCLEOTIDE SEQUENCE [LARGE SCALE GENOMIC DNA]</scope>
    <source>
        <strain evidence="3">OVI</strain>
    </source>
</reference>
<feature type="region of interest" description="Disordered" evidence="2">
    <location>
        <begin position="513"/>
        <end position="533"/>
    </location>
</feature>
<dbReference type="PIRSF" id="PIRSF005715">
    <property type="entry name" value="VPS45_Sec1"/>
    <property type="match status" value="1"/>
</dbReference>
<dbReference type="InterPro" id="IPR036045">
    <property type="entry name" value="Sec1-like_sf"/>
</dbReference>
<dbReference type="EMBL" id="CZPT02001380">
    <property type="protein sequence ID" value="SCU70162.1"/>
    <property type="molecule type" value="Genomic_DNA"/>
</dbReference>
<dbReference type="Gene3D" id="3.40.50.1910">
    <property type="match status" value="1"/>
</dbReference>
<comment type="caution">
    <text evidence="3">The sequence shown here is derived from an EMBL/GenBank/DDBJ whole genome shotgun (WGS) entry which is preliminary data.</text>
</comment>
<dbReference type="InterPro" id="IPR001619">
    <property type="entry name" value="Sec1-like"/>
</dbReference>
<organism evidence="3 4">
    <name type="scientific">Trypanosoma equiperdum</name>
    <dbReference type="NCBI Taxonomy" id="5694"/>
    <lineage>
        <taxon>Eukaryota</taxon>
        <taxon>Discoba</taxon>
        <taxon>Euglenozoa</taxon>
        <taxon>Kinetoplastea</taxon>
        <taxon>Metakinetoplastina</taxon>
        <taxon>Trypanosomatida</taxon>
        <taxon>Trypanosomatidae</taxon>
        <taxon>Trypanosoma</taxon>
    </lineage>
</organism>
<comment type="similarity">
    <text evidence="1">Belongs to the STXBP/unc-18/SEC1 family.</text>
</comment>
<evidence type="ECO:0000256" key="2">
    <source>
        <dbReference type="SAM" id="MobiDB-lite"/>
    </source>
</evidence>
<dbReference type="Gene3D" id="1.25.40.60">
    <property type="match status" value="1"/>
</dbReference>
<dbReference type="GeneID" id="92375675"/>
<dbReference type="Gene3D" id="3.90.830.10">
    <property type="entry name" value="Syntaxin Binding Protein 1, Chain A, domain 2"/>
    <property type="match status" value="1"/>
</dbReference>
<feature type="compositionally biased region" description="Polar residues" evidence="2">
    <location>
        <begin position="518"/>
        <end position="533"/>
    </location>
</feature>
<dbReference type="Gene3D" id="3.40.50.2060">
    <property type="match status" value="1"/>
</dbReference>
<dbReference type="GO" id="GO:0016192">
    <property type="term" value="P:vesicle-mediated transport"/>
    <property type="evidence" value="ECO:0007669"/>
    <property type="project" value="InterPro"/>
</dbReference>
<protein>
    <submittedName>
        <fullName evidence="3">Syntaxin binding protein 1, putative</fullName>
    </submittedName>
</protein>